<feature type="domain" description="ATPase AAA-type core" evidence="2">
    <location>
        <begin position="26"/>
        <end position="321"/>
    </location>
</feature>
<name>A0A1H9VMX9_9CORY</name>
<proteinExistence type="predicted"/>
<dbReference type="Proteomes" id="UP000198929">
    <property type="component" value="Unassembled WGS sequence"/>
</dbReference>
<dbReference type="GO" id="GO:0005524">
    <property type="term" value="F:ATP binding"/>
    <property type="evidence" value="ECO:0007669"/>
    <property type="project" value="InterPro"/>
</dbReference>
<keyword evidence="1" id="KW-0227">DNA damage</keyword>
<evidence type="ECO:0000313" key="4">
    <source>
        <dbReference type="Proteomes" id="UP000198929"/>
    </source>
</evidence>
<dbReference type="Gene3D" id="3.40.50.300">
    <property type="entry name" value="P-loop containing nucleotide triphosphate hydrolases"/>
    <property type="match status" value="1"/>
</dbReference>
<dbReference type="InterPro" id="IPR014555">
    <property type="entry name" value="RecF-like"/>
</dbReference>
<dbReference type="GO" id="GO:0009432">
    <property type="term" value="P:SOS response"/>
    <property type="evidence" value="ECO:0007669"/>
    <property type="project" value="UniProtKB-KW"/>
</dbReference>
<sequence length="385" mass="42317">MRIKRINATNWRNFSSIEAELGNRLFVVGPNASGKSNFLDIFRFLADVAKPGGGLASALEERGGWSAVRNLNARNTNHGAVTIQVDLEDHDHQWSYLLTFRSEQAGNHRPIVSEEKVKRDGQVILNRPQTEDESDPELLTQTHLEQIASNRAFRPIADFFASISYFHISPQAIRQANKGPKSDDPYGSGFLAAINATPEKTRNAWLDKIQTALTAAVPDFETLKLETDPSGQPHLIAGFKNWRKSPTHQNEAAFSDGTLRLIGLLWAVISKSTTSGLLLLEEPEISLNAAIVRVLPSMLATAQRGTTMQVVMTTHSPDLLDDEGIHPNEVLVLKVGDESTTASLLGQIDNPEAQALLAAPGLTNSDVVERLIDPIELRPLIQFSR</sequence>
<dbReference type="Pfam" id="PF13304">
    <property type="entry name" value="AAA_21"/>
    <property type="match status" value="1"/>
</dbReference>
<reference evidence="4" key="1">
    <citation type="submission" date="2016-10" db="EMBL/GenBank/DDBJ databases">
        <authorList>
            <person name="Varghese N."/>
            <person name="Submissions S."/>
        </authorList>
    </citation>
    <scope>NUCLEOTIDE SEQUENCE [LARGE SCALE GENOMIC DNA]</scope>
    <source>
        <strain evidence="4">DSM 20524</strain>
    </source>
</reference>
<dbReference type="PIRSF" id="PIRSF029347">
    <property type="entry name" value="RecF"/>
    <property type="match status" value="1"/>
</dbReference>
<accession>A0A1H9VMX9</accession>
<dbReference type="InterPro" id="IPR027417">
    <property type="entry name" value="P-loop_NTPase"/>
</dbReference>
<dbReference type="InterPro" id="IPR003959">
    <property type="entry name" value="ATPase_AAA_core"/>
</dbReference>
<organism evidence="3 4">
    <name type="scientific">Corynebacterium cystitidis DSM 20524</name>
    <dbReference type="NCBI Taxonomy" id="1121357"/>
    <lineage>
        <taxon>Bacteria</taxon>
        <taxon>Bacillati</taxon>
        <taxon>Actinomycetota</taxon>
        <taxon>Actinomycetes</taxon>
        <taxon>Mycobacteriales</taxon>
        <taxon>Corynebacteriaceae</taxon>
        <taxon>Corynebacterium</taxon>
    </lineage>
</organism>
<keyword evidence="4" id="KW-1185">Reference proteome</keyword>
<dbReference type="STRING" id="1121357.SAMN05661109_02286"/>
<dbReference type="AlphaFoldDB" id="A0A1H9VMX9"/>
<dbReference type="SUPFAM" id="SSF52540">
    <property type="entry name" value="P-loop containing nucleoside triphosphate hydrolases"/>
    <property type="match status" value="1"/>
</dbReference>
<gene>
    <name evidence="3" type="ORF">SAMN05661109_02286</name>
</gene>
<dbReference type="GO" id="GO:0016887">
    <property type="term" value="F:ATP hydrolysis activity"/>
    <property type="evidence" value="ECO:0007669"/>
    <property type="project" value="InterPro"/>
</dbReference>
<evidence type="ECO:0000259" key="2">
    <source>
        <dbReference type="Pfam" id="PF13304"/>
    </source>
</evidence>
<dbReference type="PANTHER" id="PTHR32182:SF22">
    <property type="entry name" value="ATP-DEPENDENT ENDONUCLEASE, OLD FAMILY-RELATED"/>
    <property type="match status" value="1"/>
</dbReference>
<evidence type="ECO:0000256" key="1">
    <source>
        <dbReference type="ARBA" id="ARBA00023236"/>
    </source>
</evidence>
<dbReference type="GO" id="GO:0000731">
    <property type="term" value="P:DNA synthesis involved in DNA repair"/>
    <property type="evidence" value="ECO:0007669"/>
    <property type="project" value="TreeGrafter"/>
</dbReference>
<dbReference type="EMBL" id="FOGQ01000013">
    <property type="protein sequence ID" value="SES22553.1"/>
    <property type="molecule type" value="Genomic_DNA"/>
</dbReference>
<dbReference type="GO" id="GO:0006302">
    <property type="term" value="P:double-strand break repair"/>
    <property type="evidence" value="ECO:0007669"/>
    <property type="project" value="TreeGrafter"/>
</dbReference>
<dbReference type="PANTHER" id="PTHR32182">
    <property type="entry name" value="DNA REPLICATION AND REPAIR PROTEIN RECF"/>
    <property type="match status" value="1"/>
</dbReference>
<dbReference type="RefSeq" id="WP_092260386.1">
    <property type="nucleotide sequence ID" value="NZ_CP047199.1"/>
</dbReference>
<evidence type="ECO:0000313" key="3">
    <source>
        <dbReference type="EMBL" id="SES22553.1"/>
    </source>
</evidence>
<keyword evidence="1" id="KW-0742">SOS response</keyword>
<protein>
    <submittedName>
        <fullName evidence="3">Predicted ATPase</fullName>
    </submittedName>
</protein>